<name>A0AA38WAY6_9ASTR</name>
<accession>A0AA38WAY6</accession>
<keyword evidence="2" id="KW-1185">Reference proteome</keyword>
<evidence type="ECO:0000313" key="2">
    <source>
        <dbReference type="Proteomes" id="UP001172457"/>
    </source>
</evidence>
<evidence type="ECO:0000313" key="1">
    <source>
        <dbReference type="EMBL" id="KAJ9545315.1"/>
    </source>
</evidence>
<gene>
    <name evidence="1" type="ORF">OSB04_025022</name>
</gene>
<dbReference type="CDD" id="cd09272">
    <property type="entry name" value="RNase_HI_RT_Ty1"/>
    <property type="match status" value="1"/>
</dbReference>
<reference evidence="1" key="1">
    <citation type="submission" date="2023-03" db="EMBL/GenBank/DDBJ databases">
        <title>Chromosome-scale reference genome and RAD-based genetic map of yellow starthistle (Centaurea solstitialis) reveal putative structural variation and QTLs associated with invader traits.</title>
        <authorList>
            <person name="Reatini B."/>
            <person name="Cang F.A."/>
            <person name="Jiang Q."/>
            <person name="Mckibben M.T.W."/>
            <person name="Barker M.S."/>
            <person name="Rieseberg L.H."/>
            <person name="Dlugosch K.M."/>
        </authorList>
    </citation>
    <scope>NUCLEOTIDE SEQUENCE</scope>
    <source>
        <strain evidence="1">CAN-66</strain>
        <tissue evidence="1">Leaf</tissue>
    </source>
</reference>
<organism evidence="1 2">
    <name type="scientific">Centaurea solstitialis</name>
    <name type="common">yellow star-thistle</name>
    <dbReference type="NCBI Taxonomy" id="347529"/>
    <lineage>
        <taxon>Eukaryota</taxon>
        <taxon>Viridiplantae</taxon>
        <taxon>Streptophyta</taxon>
        <taxon>Embryophyta</taxon>
        <taxon>Tracheophyta</taxon>
        <taxon>Spermatophyta</taxon>
        <taxon>Magnoliopsida</taxon>
        <taxon>eudicotyledons</taxon>
        <taxon>Gunneridae</taxon>
        <taxon>Pentapetalae</taxon>
        <taxon>asterids</taxon>
        <taxon>campanulids</taxon>
        <taxon>Asterales</taxon>
        <taxon>Asteraceae</taxon>
        <taxon>Carduoideae</taxon>
        <taxon>Cardueae</taxon>
        <taxon>Centaureinae</taxon>
        <taxon>Centaurea</taxon>
    </lineage>
</organism>
<proteinExistence type="predicted"/>
<protein>
    <submittedName>
        <fullName evidence="1">Uncharacterized protein</fullName>
    </submittedName>
</protein>
<dbReference type="EMBL" id="JARYMX010000006">
    <property type="protein sequence ID" value="KAJ9545315.1"/>
    <property type="molecule type" value="Genomic_DNA"/>
</dbReference>
<comment type="caution">
    <text evidence="1">The sequence shown here is derived from an EMBL/GenBank/DDBJ whole genome shotgun (WGS) entry which is preliminary data.</text>
</comment>
<dbReference type="AlphaFoldDB" id="A0AA38WAY6"/>
<sequence length="152" mass="17361">MKKFIGDLGVVPSIQDPIEIFCDNEGAVILAKEPRSHKRTRHILRKFHYVRKVVEDRDIIISRVGTDGNLADPFTKPLSQTKHDAHTRCFNQYGFTREDRRQLTRFMEIEVLAWTHSSIEEMVSLVGAGTSLRLLVPSLTMFFLVVAHGKNA</sequence>
<dbReference type="Proteomes" id="UP001172457">
    <property type="component" value="Chromosome 6"/>
</dbReference>